<accession>A0A0F9MLQ2</accession>
<keyword evidence="2" id="KW-0963">Cytoplasm</keyword>
<reference evidence="7" key="1">
    <citation type="journal article" date="2015" name="Nature">
        <title>Complex archaea that bridge the gap between prokaryotes and eukaryotes.</title>
        <authorList>
            <person name="Spang A."/>
            <person name="Saw J.H."/>
            <person name="Jorgensen S.L."/>
            <person name="Zaremba-Niedzwiedzka K."/>
            <person name="Martijn J."/>
            <person name="Lind A.E."/>
            <person name="van Eijk R."/>
            <person name="Schleper C."/>
            <person name="Guy L."/>
            <person name="Ettema T.J."/>
        </authorList>
    </citation>
    <scope>NUCLEOTIDE SEQUENCE</scope>
</reference>
<evidence type="ECO:0000256" key="1">
    <source>
        <dbReference type="ARBA" id="ARBA00010219"/>
    </source>
</evidence>
<dbReference type="SUPFAM" id="SSF54506">
    <property type="entry name" value="Diaminopimelate epimerase-like"/>
    <property type="match status" value="1"/>
</dbReference>
<evidence type="ECO:0000256" key="2">
    <source>
        <dbReference type="ARBA" id="ARBA00022490"/>
    </source>
</evidence>
<gene>
    <name evidence="7" type="ORF">LCGC14_1444180</name>
</gene>
<evidence type="ECO:0000256" key="5">
    <source>
        <dbReference type="ARBA" id="ARBA00023235"/>
    </source>
</evidence>
<dbReference type="InterPro" id="IPR001653">
    <property type="entry name" value="DAP_epimerase_DapF"/>
</dbReference>
<comment type="caution">
    <text evidence="7">The sequence shown here is derived from an EMBL/GenBank/DDBJ whole genome shotgun (WGS) entry which is preliminary data.</text>
</comment>
<dbReference type="GO" id="GO:0008837">
    <property type="term" value="F:diaminopimelate epimerase activity"/>
    <property type="evidence" value="ECO:0007669"/>
    <property type="project" value="InterPro"/>
</dbReference>
<keyword evidence="5" id="KW-0413">Isomerase</keyword>
<dbReference type="GO" id="GO:0005829">
    <property type="term" value="C:cytosol"/>
    <property type="evidence" value="ECO:0007669"/>
    <property type="project" value="TreeGrafter"/>
</dbReference>
<proteinExistence type="inferred from homology"/>
<feature type="compositionally biased region" description="Basic and acidic residues" evidence="6">
    <location>
        <begin position="313"/>
        <end position="328"/>
    </location>
</feature>
<keyword evidence="4" id="KW-0457">Lysine biosynthesis</keyword>
<dbReference type="EMBL" id="LAZR01009879">
    <property type="protein sequence ID" value="KKM70097.1"/>
    <property type="molecule type" value="Genomic_DNA"/>
</dbReference>
<evidence type="ECO:0000313" key="7">
    <source>
        <dbReference type="EMBL" id="KKM70097.1"/>
    </source>
</evidence>
<evidence type="ECO:0000256" key="4">
    <source>
        <dbReference type="ARBA" id="ARBA00023154"/>
    </source>
</evidence>
<organism evidence="7">
    <name type="scientific">marine sediment metagenome</name>
    <dbReference type="NCBI Taxonomy" id="412755"/>
    <lineage>
        <taxon>unclassified sequences</taxon>
        <taxon>metagenomes</taxon>
        <taxon>ecological metagenomes</taxon>
    </lineage>
</organism>
<protein>
    <recommendedName>
        <fullName evidence="8">Diaminopimelate epimerase</fullName>
    </recommendedName>
</protein>
<dbReference type="FunFam" id="3.10.310.10:FF:000001">
    <property type="entry name" value="Diaminopimelate epimerase"/>
    <property type="match status" value="1"/>
</dbReference>
<dbReference type="Pfam" id="PF01678">
    <property type="entry name" value="DAP_epimerase"/>
    <property type="match status" value="2"/>
</dbReference>
<sequence>MSAGQDVTQHRRNHGPLLRFSKMHGLGNDFMVVDAISQPFRLNPEMIRELADRNFGIGFDQLLVVEPPGLPDVDFRYRIFNADGAEVEQCGNGARCFAKFVRDQRLTNKKLIRVQTAAGVIELRVVKDGVVMVNMGVPELNPPAIPFVAEHRKNVYTVETGSETVELSAVSMGNPHAVILVDDVDTAPVASLGPRLEHHPRFPARANIGFLQIVSRNQARLRVYERGSGETLACGSGACAAAVAGRLLGLLDSRVEIEVRGGRLVIEWQGEGSPVMMEGPAASVFEGQLRLPGDSGGSRRRKPSRPHKQRTGKPGDHDDRPNGPPEGR</sequence>
<evidence type="ECO:0000256" key="3">
    <source>
        <dbReference type="ARBA" id="ARBA00022605"/>
    </source>
</evidence>
<dbReference type="AlphaFoldDB" id="A0A0F9MLQ2"/>
<dbReference type="PANTHER" id="PTHR31689">
    <property type="entry name" value="DIAMINOPIMELATE EPIMERASE, CHLOROPLASTIC"/>
    <property type="match status" value="1"/>
</dbReference>
<dbReference type="GO" id="GO:0009089">
    <property type="term" value="P:lysine biosynthetic process via diaminopimelate"/>
    <property type="evidence" value="ECO:0007669"/>
    <property type="project" value="InterPro"/>
</dbReference>
<evidence type="ECO:0008006" key="8">
    <source>
        <dbReference type="Google" id="ProtNLM"/>
    </source>
</evidence>
<evidence type="ECO:0000256" key="6">
    <source>
        <dbReference type="SAM" id="MobiDB-lite"/>
    </source>
</evidence>
<dbReference type="HAMAP" id="MF_00197">
    <property type="entry name" value="DAP_epimerase"/>
    <property type="match status" value="1"/>
</dbReference>
<feature type="region of interest" description="Disordered" evidence="6">
    <location>
        <begin position="286"/>
        <end position="328"/>
    </location>
</feature>
<keyword evidence="3" id="KW-0028">Amino-acid biosynthesis</keyword>
<feature type="compositionally biased region" description="Basic residues" evidence="6">
    <location>
        <begin position="298"/>
        <end position="311"/>
    </location>
</feature>
<dbReference type="Gene3D" id="3.10.310.10">
    <property type="entry name" value="Diaminopimelate Epimerase, Chain A, domain 1"/>
    <property type="match status" value="2"/>
</dbReference>
<dbReference type="NCBIfam" id="TIGR00652">
    <property type="entry name" value="DapF"/>
    <property type="match status" value="1"/>
</dbReference>
<dbReference type="PANTHER" id="PTHR31689:SF0">
    <property type="entry name" value="DIAMINOPIMELATE EPIMERASE"/>
    <property type="match status" value="1"/>
</dbReference>
<name>A0A0F9MLQ2_9ZZZZ</name>
<comment type="similarity">
    <text evidence="1">Belongs to the diaminopimelate epimerase family.</text>
</comment>